<keyword evidence="4" id="KW-1185">Reference proteome</keyword>
<dbReference type="PANTHER" id="PTHR23024">
    <property type="entry name" value="ARYLACETAMIDE DEACETYLASE"/>
    <property type="match status" value="1"/>
</dbReference>
<evidence type="ECO:0000313" key="3">
    <source>
        <dbReference type="EMBL" id="KAF2159622.1"/>
    </source>
</evidence>
<dbReference type="Gene3D" id="3.40.50.1820">
    <property type="entry name" value="alpha/beta hydrolase"/>
    <property type="match status" value="1"/>
</dbReference>
<protein>
    <recommendedName>
        <fullName evidence="2">Alpha/beta hydrolase fold-3 domain-containing protein</fullName>
    </recommendedName>
</protein>
<name>A0A6A6C1C3_ZASCE</name>
<evidence type="ECO:0000259" key="2">
    <source>
        <dbReference type="Pfam" id="PF07859"/>
    </source>
</evidence>
<gene>
    <name evidence="3" type="ORF">M409DRAFT_29941</name>
</gene>
<feature type="region of interest" description="Disordered" evidence="1">
    <location>
        <begin position="1"/>
        <end position="32"/>
    </location>
</feature>
<dbReference type="SUPFAM" id="SSF53474">
    <property type="entry name" value="alpha/beta-Hydrolases"/>
    <property type="match status" value="1"/>
</dbReference>
<dbReference type="GO" id="GO:0016787">
    <property type="term" value="F:hydrolase activity"/>
    <property type="evidence" value="ECO:0007669"/>
    <property type="project" value="InterPro"/>
</dbReference>
<dbReference type="RefSeq" id="XP_033660511.1">
    <property type="nucleotide sequence ID" value="XM_033809685.1"/>
</dbReference>
<dbReference type="EMBL" id="ML993635">
    <property type="protein sequence ID" value="KAF2159622.1"/>
    <property type="molecule type" value="Genomic_DNA"/>
</dbReference>
<dbReference type="AlphaFoldDB" id="A0A6A6C1C3"/>
<dbReference type="PANTHER" id="PTHR23024:SF643">
    <property type="entry name" value="AB HYDROLASE SUPERFAMILY PROTEIN B1A11.02"/>
    <property type="match status" value="1"/>
</dbReference>
<dbReference type="Pfam" id="PF07859">
    <property type="entry name" value="Abhydrolase_3"/>
    <property type="match status" value="1"/>
</dbReference>
<dbReference type="InterPro" id="IPR050466">
    <property type="entry name" value="Carboxylest/Gibb_receptor"/>
</dbReference>
<dbReference type="Proteomes" id="UP000799537">
    <property type="component" value="Unassembled WGS sequence"/>
</dbReference>
<proteinExistence type="predicted"/>
<feature type="domain" description="Alpha/beta hydrolase fold-3" evidence="2">
    <location>
        <begin position="91"/>
        <end position="305"/>
    </location>
</feature>
<evidence type="ECO:0000256" key="1">
    <source>
        <dbReference type="SAM" id="MobiDB-lite"/>
    </source>
</evidence>
<sequence length="347" mass="38659">MLLSKEEREKAVQPDPQIVEYLKKNPPGERSRDPLVMRKVIEAMEKAALEKLGPIHGDFEEFIHDIEMRDGYVNSLKVIKPRHPTPGPLVVLAFGGGFAAGSKDQLTDEARTIAKVFEATVVNIDYRLTPENKFPTGQLDAWDSLKWIAENTTGSILNADPTKGFIMGGVSAGGAITAVLSRKFQEEKIAHPFTGQWLAVPTLLDDDIVPEKYKEYFISGEQNAKVTEVSKEERLKMRQMGGWDRKSDLGWAGNSTTPLSGQPRTYFQVDGQDTLRDDALIYEEMLKEAGVPTKIDFYPGCPHAHWMLMPGIEISDRARIDTIAGFAWLLGKSVSREEIAKVLKISS</sequence>
<accession>A0A6A6C1C3</accession>
<organism evidence="3 4">
    <name type="scientific">Zasmidium cellare ATCC 36951</name>
    <dbReference type="NCBI Taxonomy" id="1080233"/>
    <lineage>
        <taxon>Eukaryota</taxon>
        <taxon>Fungi</taxon>
        <taxon>Dikarya</taxon>
        <taxon>Ascomycota</taxon>
        <taxon>Pezizomycotina</taxon>
        <taxon>Dothideomycetes</taxon>
        <taxon>Dothideomycetidae</taxon>
        <taxon>Mycosphaerellales</taxon>
        <taxon>Mycosphaerellaceae</taxon>
        <taxon>Zasmidium</taxon>
    </lineage>
</organism>
<dbReference type="InterPro" id="IPR029058">
    <property type="entry name" value="AB_hydrolase_fold"/>
</dbReference>
<evidence type="ECO:0000313" key="4">
    <source>
        <dbReference type="Proteomes" id="UP000799537"/>
    </source>
</evidence>
<feature type="compositionally biased region" description="Basic and acidic residues" evidence="1">
    <location>
        <begin position="1"/>
        <end position="12"/>
    </location>
</feature>
<reference evidence="3" key="1">
    <citation type="journal article" date="2020" name="Stud. Mycol.">
        <title>101 Dothideomycetes genomes: a test case for predicting lifestyles and emergence of pathogens.</title>
        <authorList>
            <person name="Haridas S."/>
            <person name="Albert R."/>
            <person name="Binder M."/>
            <person name="Bloem J."/>
            <person name="Labutti K."/>
            <person name="Salamov A."/>
            <person name="Andreopoulos B."/>
            <person name="Baker S."/>
            <person name="Barry K."/>
            <person name="Bills G."/>
            <person name="Bluhm B."/>
            <person name="Cannon C."/>
            <person name="Castanera R."/>
            <person name="Culley D."/>
            <person name="Daum C."/>
            <person name="Ezra D."/>
            <person name="Gonzalez J."/>
            <person name="Henrissat B."/>
            <person name="Kuo A."/>
            <person name="Liang C."/>
            <person name="Lipzen A."/>
            <person name="Lutzoni F."/>
            <person name="Magnuson J."/>
            <person name="Mondo S."/>
            <person name="Nolan M."/>
            <person name="Ohm R."/>
            <person name="Pangilinan J."/>
            <person name="Park H.-J."/>
            <person name="Ramirez L."/>
            <person name="Alfaro M."/>
            <person name="Sun H."/>
            <person name="Tritt A."/>
            <person name="Yoshinaga Y."/>
            <person name="Zwiers L.-H."/>
            <person name="Turgeon B."/>
            <person name="Goodwin S."/>
            <person name="Spatafora J."/>
            <person name="Crous P."/>
            <person name="Grigoriev I."/>
        </authorList>
    </citation>
    <scope>NUCLEOTIDE SEQUENCE</scope>
    <source>
        <strain evidence="3">ATCC 36951</strain>
    </source>
</reference>
<dbReference type="GeneID" id="54562957"/>
<dbReference type="OrthoDB" id="408631at2759"/>
<feature type="compositionally biased region" description="Basic and acidic residues" evidence="1">
    <location>
        <begin position="21"/>
        <end position="32"/>
    </location>
</feature>
<dbReference type="InterPro" id="IPR013094">
    <property type="entry name" value="AB_hydrolase_3"/>
</dbReference>